<keyword evidence="8 10" id="KW-0460">Magnesium</keyword>
<keyword evidence="7 10" id="KW-0067">ATP-binding</keyword>
<comment type="catalytic activity">
    <reaction evidence="9 10 11">
        <text>adenosine(37) in tRNA + dimethylallyl diphosphate = N(6)-dimethylallyladenosine(37) in tRNA + diphosphate</text>
        <dbReference type="Rhea" id="RHEA:26482"/>
        <dbReference type="Rhea" id="RHEA-COMP:10162"/>
        <dbReference type="Rhea" id="RHEA-COMP:10375"/>
        <dbReference type="ChEBI" id="CHEBI:33019"/>
        <dbReference type="ChEBI" id="CHEBI:57623"/>
        <dbReference type="ChEBI" id="CHEBI:74411"/>
        <dbReference type="ChEBI" id="CHEBI:74415"/>
        <dbReference type="EC" id="2.5.1.75"/>
    </reaction>
</comment>
<evidence type="ECO:0000256" key="4">
    <source>
        <dbReference type="ARBA" id="ARBA00022679"/>
    </source>
</evidence>
<dbReference type="SUPFAM" id="SSF52540">
    <property type="entry name" value="P-loop containing nucleoside triphosphate hydrolases"/>
    <property type="match status" value="1"/>
</dbReference>
<dbReference type="GO" id="GO:0052381">
    <property type="term" value="F:tRNA dimethylallyltransferase activity"/>
    <property type="evidence" value="ECO:0007669"/>
    <property type="project" value="UniProtKB-UniRule"/>
</dbReference>
<comment type="caution">
    <text evidence="10">Lacks conserved residue(s) required for the propagation of feature annotation.</text>
</comment>
<reference evidence="15" key="1">
    <citation type="submission" date="2017-09" db="EMBL/GenBank/DDBJ databases">
        <title>Depth-based differentiation of microbial function through sediment-hosted aquifers and enrichment of novel symbionts in the deep terrestrial subsurface.</title>
        <authorList>
            <person name="Probst A.J."/>
            <person name="Ladd B."/>
            <person name="Jarett J.K."/>
            <person name="Geller-Mcgrath D.E."/>
            <person name="Sieber C.M.K."/>
            <person name="Emerson J.B."/>
            <person name="Anantharaman K."/>
            <person name="Thomas B.C."/>
            <person name="Malmstrom R."/>
            <person name="Stieglmeier M."/>
            <person name="Klingl A."/>
            <person name="Woyke T."/>
            <person name="Ryan C.M."/>
            <person name="Banfield J.F."/>
        </authorList>
    </citation>
    <scope>NUCLEOTIDE SEQUENCE [LARGE SCALE GENOMIC DNA]</scope>
</reference>
<dbReference type="EMBL" id="PEZK01000026">
    <property type="protein sequence ID" value="PIU02122.1"/>
    <property type="molecule type" value="Genomic_DNA"/>
</dbReference>
<dbReference type="PANTHER" id="PTHR11088">
    <property type="entry name" value="TRNA DIMETHYLALLYLTRANSFERASE"/>
    <property type="match status" value="1"/>
</dbReference>
<dbReference type="Gene3D" id="3.40.50.300">
    <property type="entry name" value="P-loop containing nucleotide triphosphate hydrolases"/>
    <property type="match status" value="1"/>
</dbReference>
<feature type="region of interest" description="Interaction with substrate tRNA" evidence="10">
    <location>
        <begin position="41"/>
        <end position="44"/>
    </location>
</feature>
<feature type="site" description="Interaction with substrate tRNA" evidence="10">
    <location>
        <position position="125"/>
    </location>
</feature>
<dbReference type="Pfam" id="PF01715">
    <property type="entry name" value="IPPT"/>
    <property type="match status" value="1"/>
</dbReference>
<name>A0A2M6XAM3_9BACT</name>
<dbReference type="PANTHER" id="PTHR11088:SF60">
    <property type="entry name" value="TRNA DIMETHYLALLYLTRANSFERASE"/>
    <property type="match status" value="1"/>
</dbReference>
<evidence type="ECO:0000313" key="15">
    <source>
        <dbReference type="Proteomes" id="UP000231214"/>
    </source>
</evidence>
<gene>
    <name evidence="10 14" type="primary">miaA</name>
    <name evidence="14" type="ORF">COT66_01575</name>
</gene>
<feature type="binding site" evidence="10">
    <location>
        <begin position="16"/>
        <end position="23"/>
    </location>
    <ligand>
        <name>ATP</name>
        <dbReference type="ChEBI" id="CHEBI:30616"/>
    </ligand>
</feature>
<sequence>MVRRLSRMERLLVIGGPTATGKTALGIRLAKKFQGEIISADSRQVYREMDIITGKDTNKFSIFHFQFSKNNFRLGYYLINGIRVWLYDLARPDYRFNVADYVACARAVVEDIWRRGKRPLLVGGTGFYLRALVDGVDTINIKPDWLLRGKLANYPVAKLAKDLQQLDPQKWRQMNASDRQNPRRLIRALEIASHRQPLWGVRGSPPRGVKSDQLFIGLTAPFPFLYQQIDRRVEQRVAVGAEQEAKRLFKKYGQNSVLGVTIGYQQWQDFFAGRVSRQQALRRWQSAEHAYARRQVTWFKRDRRIKWFDIRRNKWQDKAEAYVNRWLAQNAS</sequence>
<accession>A0A2M6XAM3</accession>
<keyword evidence="6 10" id="KW-0547">Nucleotide-binding</keyword>
<dbReference type="InterPro" id="IPR018022">
    <property type="entry name" value="IPT"/>
</dbReference>
<keyword evidence="5 10" id="KW-0819">tRNA processing</keyword>
<dbReference type="AlphaFoldDB" id="A0A2M6XAM3"/>
<evidence type="ECO:0000256" key="8">
    <source>
        <dbReference type="ARBA" id="ARBA00022842"/>
    </source>
</evidence>
<evidence type="ECO:0000256" key="2">
    <source>
        <dbReference type="ARBA" id="ARBA00003213"/>
    </source>
</evidence>
<dbReference type="InterPro" id="IPR027417">
    <property type="entry name" value="P-loop_NTPase"/>
</dbReference>
<dbReference type="Gene3D" id="1.10.20.140">
    <property type="match status" value="1"/>
</dbReference>
<evidence type="ECO:0000256" key="11">
    <source>
        <dbReference type="RuleBase" id="RU003783"/>
    </source>
</evidence>
<evidence type="ECO:0000256" key="13">
    <source>
        <dbReference type="RuleBase" id="RU003785"/>
    </source>
</evidence>
<evidence type="ECO:0000313" key="14">
    <source>
        <dbReference type="EMBL" id="PIU02122.1"/>
    </source>
</evidence>
<dbReference type="GO" id="GO:0006400">
    <property type="term" value="P:tRNA modification"/>
    <property type="evidence" value="ECO:0007669"/>
    <property type="project" value="TreeGrafter"/>
</dbReference>
<evidence type="ECO:0000256" key="1">
    <source>
        <dbReference type="ARBA" id="ARBA00001946"/>
    </source>
</evidence>
<comment type="subunit">
    <text evidence="10">Monomer.</text>
</comment>
<keyword evidence="4 10" id="KW-0808">Transferase</keyword>
<protein>
    <recommendedName>
        <fullName evidence="10">tRNA dimethylallyltransferase</fullName>
        <ecNumber evidence="10">2.5.1.75</ecNumber>
    </recommendedName>
    <alternativeName>
        <fullName evidence="10">Dimethylallyl diphosphate:tRNA dimethylallyltransferase</fullName>
        <shortName evidence="10">DMAPP:tRNA dimethylallyltransferase</shortName>
        <shortName evidence="10">DMATase</shortName>
    </alternativeName>
    <alternativeName>
        <fullName evidence="10">Isopentenyl-diphosphate:tRNA isopentenyltransferase</fullName>
        <shortName evidence="10">IPP transferase</shortName>
        <shortName evidence="10">IPPT</shortName>
        <shortName evidence="10">IPTase</shortName>
    </alternativeName>
</protein>
<evidence type="ECO:0000256" key="3">
    <source>
        <dbReference type="ARBA" id="ARBA00005842"/>
    </source>
</evidence>
<evidence type="ECO:0000256" key="6">
    <source>
        <dbReference type="ARBA" id="ARBA00022741"/>
    </source>
</evidence>
<dbReference type="InterPro" id="IPR039657">
    <property type="entry name" value="Dimethylallyltransferase"/>
</dbReference>
<evidence type="ECO:0000256" key="12">
    <source>
        <dbReference type="RuleBase" id="RU003784"/>
    </source>
</evidence>
<organism evidence="14 15">
    <name type="scientific">Candidatus Shapirobacteria bacterium CG09_land_8_20_14_0_10_49_15</name>
    <dbReference type="NCBI Taxonomy" id="1974482"/>
    <lineage>
        <taxon>Bacteria</taxon>
        <taxon>Candidatus Shapironibacteriota</taxon>
    </lineage>
</organism>
<comment type="function">
    <text evidence="2 10 12">Catalyzes the transfer of a dimethylallyl group onto the adenine at position 37 in tRNAs that read codons beginning with uridine, leading to the formation of N6-(dimethylallyl)adenosine (i(6)A).</text>
</comment>
<evidence type="ECO:0000256" key="7">
    <source>
        <dbReference type="ARBA" id="ARBA00022840"/>
    </source>
</evidence>
<dbReference type="EC" id="2.5.1.75" evidence="10"/>
<dbReference type="GO" id="GO:0005524">
    <property type="term" value="F:ATP binding"/>
    <property type="evidence" value="ECO:0007669"/>
    <property type="project" value="UniProtKB-UniRule"/>
</dbReference>
<evidence type="ECO:0000256" key="10">
    <source>
        <dbReference type="HAMAP-Rule" id="MF_00185"/>
    </source>
</evidence>
<dbReference type="HAMAP" id="MF_00185">
    <property type="entry name" value="IPP_trans"/>
    <property type="match status" value="1"/>
</dbReference>
<feature type="site" description="Interaction with substrate tRNA" evidence="10">
    <location>
        <position position="148"/>
    </location>
</feature>
<evidence type="ECO:0000256" key="9">
    <source>
        <dbReference type="ARBA" id="ARBA00049563"/>
    </source>
</evidence>
<comment type="cofactor">
    <cofactor evidence="1 10">
        <name>Mg(2+)</name>
        <dbReference type="ChEBI" id="CHEBI:18420"/>
    </cofactor>
</comment>
<proteinExistence type="inferred from homology"/>
<dbReference type="Proteomes" id="UP000231214">
    <property type="component" value="Unassembled WGS sequence"/>
</dbReference>
<dbReference type="NCBIfam" id="TIGR00174">
    <property type="entry name" value="miaA"/>
    <property type="match status" value="1"/>
</dbReference>
<comment type="similarity">
    <text evidence="3 10 13">Belongs to the IPP transferase family.</text>
</comment>
<evidence type="ECO:0000256" key="5">
    <source>
        <dbReference type="ARBA" id="ARBA00022694"/>
    </source>
</evidence>
<feature type="binding site" evidence="10">
    <location>
        <begin position="18"/>
        <end position="23"/>
    </location>
    <ligand>
        <name>substrate</name>
    </ligand>
</feature>
<comment type="caution">
    <text evidence="14">The sequence shown here is derived from an EMBL/GenBank/DDBJ whole genome shotgun (WGS) entry which is preliminary data.</text>
</comment>